<dbReference type="GO" id="GO:0016020">
    <property type="term" value="C:membrane"/>
    <property type="evidence" value="ECO:0007669"/>
    <property type="project" value="TreeGrafter"/>
</dbReference>
<evidence type="ECO:0000259" key="2">
    <source>
        <dbReference type="Pfam" id="PF12697"/>
    </source>
</evidence>
<feature type="domain" description="AB hydrolase-1" evidence="2">
    <location>
        <begin position="47"/>
        <end position="271"/>
    </location>
</feature>
<reference evidence="3 4" key="1">
    <citation type="submission" date="2023-08" db="EMBL/GenBank/DDBJ databases">
        <title>Black Yeasts Isolated from many extreme environments.</title>
        <authorList>
            <person name="Coleine C."/>
            <person name="Stajich J.E."/>
            <person name="Selbmann L."/>
        </authorList>
    </citation>
    <scope>NUCLEOTIDE SEQUENCE [LARGE SCALE GENOMIC DNA]</scope>
    <source>
        <strain evidence="3 4">CCFEE 5910</strain>
    </source>
</reference>
<gene>
    <name evidence="3" type="ORF">LTR05_002096</name>
</gene>
<comment type="caution">
    <text evidence="3">The sequence shown here is derived from an EMBL/GenBank/DDBJ whole genome shotgun (WGS) entry which is preliminary data.</text>
</comment>
<evidence type="ECO:0000313" key="3">
    <source>
        <dbReference type="EMBL" id="KAK5087881.1"/>
    </source>
</evidence>
<sequence>MFSSDGVTGAKEKSELDIRSPKMPFLDRSPTISLYYEVHGPPTSTPLLLTHGYSSTSAMWQPQIASFSQHYRLILWDMRGHGQTSYPSDSSAYSEEHTIADMAALLDHICGPQSQAIVGGLSLGGYMSLAFYRVFPERVMKLLIIDTGPGFKKDSAREAWNETAYKTAEGFEKNGLKQLSGLSPERSTVRHRDAKGLALAARGMLTQRNDAVITSLERVQVPSLIVVGEDDRPFLAAAEYMSRKIGGAKKVVVPRAGHAVNIDQPEVFNEAVLKFLKGSDERARL</sequence>
<dbReference type="AlphaFoldDB" id="A0AAN7T1T7"/>
<proteinExistence type="predicted"/>
<dbReference type="PANTHER" id="PTHR43798">
    <property type="entry name" value="MONOACYLGLYCEROL LIPASE"/>
    <property type="match status" value="1"/>
</dbReference>
<dbReference type="InterPro" id="IPR000073">
    <property type="entry name" value="AB_hydrolase_1"/>
</dbReference>
<dbReference type="EMBL" id="JAVRRJ010000002">
    <property type="protein sequence ID" value="KAK5087881.1"/>
    <property type="molecule type" value="Genomic_DNA"/>
</dbReference>
<dbReference type="InterPro" id="IPR029058">
    <property type="entry name" value="AB_hydrolase_fold"/>
</dbReference>
<accession>A0AAN7T1T7</accession>
<dbReference type="Pfam" id="PF12697">
    <property type="entry name" value="Abhydrolase_6"/>
    <property type="match status" value="1"/>
</dbReference>
<evidence type="ECO:0000256" key="1">
    <source>
        <dbReference type="ARBA" id="ARBA00022801"/>
    </source>
</evidence>
<keyword evidence="4" id="KW-1185">Reference proteome</keyword>
<dbReference type="GO" id="GO:0016787">
    <property type="term" value="F:hydrolase activity"/>
    <property type="evidence" value="ECO:0007669"/>
    <property type="project" value="UniProtKB-KW"/>
</dbReference>
<dbReference type="PRINTS" id="PR00111">
    <property type="entry name" value="ABHYDROLASE"/>
</dbReference>
<name>A0AAN7T1T7_9EURO</name>
<dbReference type="Proteomes" id="UP001309876">
    <property type="component" value="Unassembled WGS sequence"/>
</dbReference>
<dbReference type="InterPro" id="IPR050266">
    <property type="entry name" value="AB_hydrolase_sf"/>
</dbReference>
<dbReference type="PANTHER" id="PTHR43798:SF31">
    <property type="entry name" value="AB HYDROLASE SUPERFAMILY PROTEIN YCLE"/>
    <property type="match status" value="1"/>
</dbReference>
<organism evidence="3 4">
    <name type="scientific">Lithohypha guttulata</name>
    <dbReference type="NCBI Taxonomy" id="1690604"/>
    <lineage>
        <taxon>Eukaryota</taxon>
        <taxon>Fungi</taxon>
        <taxon>Dikarya</taxon>
        <taxon>Ascomycota</taxon>
        <taxon>Pezizomycotina</taxon>
        <taxon>Eurotiomycetes</taxon>
        <taxon>Chaetothyriomycetidae</taxon>
        <taxon>Chaetothyriales</taxon>
        <taxon>Trichomeriaceae</taxon>
        <taxon>Lithohypha</taxon>
    </lineage>
</organism>
<dbReference type="SUPFAM" id="SSF53474">
    <property type="entry name" value="alpha/beta-Hydrolases"/>
    <property type="match status" value="1"/>
</dbReference>
<keyword evidence="1" id="KW-0378">Hydrolase</keyword>
<protein>
    <recommendedName>
        <fullName evidence="2">AB hydrolase-1 domain-containing protein</fullName>
    </recommendedName>
</protein>
<evidence type="ECO:0000313" key="4">
    <source>
        <dbReference type="Proteomes" id="UP001309876"/>
    </source>
</evidence>
<dbReference type="Gene3D" id="3.40.50.1820">
    <property type="entry name" value="alpha/beta hydrolase"/>
    <property type="match status" value="1"/>
</dbReference>